<feature type="non-terminal residue" evidence="1">
    <location>
        <position position="166"/>
    </location>
</feature>
<dbReference type="EMBL" id="CAJGYM010000203">
    <property type="protein sequence ID" value="CAD6199788.1"/>
    <property type="molecule type" value="Genomic_DNA"/>
</dbReference>
<evidence type="ECO:0000313" key="1">
    <source>
        <dbReference type="EMBL" id="CAD6199788.1"/>
    </source>
</evidence>
<protein>
    <recommendedName>
        <fullName evidence="3">Reverse transcriptase domain-containing protein</fullName>
    </recommendedName>
</protein>
<reference evidence="1" key="1">
    <citation type="submission" date="2020-10" db="EMBL/GenBank/DDBJ databases">
        <authorList>
            <person name="Kikuchi T."/>
        </authorList>
    </citation>
    <scope>NUCLEOTIDE SEQUENCE</scope>
    <source>
        <strain evidence="1">NKZ352</strain>
    </source>
</reference>
<keyword evidence="2" id="KW-1185">Reference proteome</keyword>
<evidence type="ECO:0000313" key="2">
    <source>
        <dbReference type="Proteomes" id="UP000835052"/>
    </source>
</evidence>
<sequence length="166" mass="18457">SLMFSAWTTRSPGGSVLRDGHPVAAWLTDVLAEAVRPSGRWALDFSRSPVGRSRRPAVILSANDVASPAMLPPLNVLFEVLDLGPLTEVCARLFCFPFRGVYPSFQGSNRLEADIEDINIDGKTLTNLRFADDIVLFANNTSDHAQRSRQKIGLQMNEKKTQWMRI</sequence>
<accession>A0A8S1HY33</accession>
<dbReference type="AlphaFoldDB" id="A0A8S1HY33"/>
<organism evidence="1 2">
    <name type="scientific">Caenorhabditis auriculariae</name>
    <dbReference type="NCBI Taxonomy" id="2777116"/>
    <lineage>
        <taxon>Eukaryota</taxon>
        <taxon>Metazoa</taxon>
        <taxon>Ecdysozoa</taxon>
        <taxon>Nematoda</taxon>
        <taxon>Chromadorea</taxon>
        <taxon>Rhabditida</taxon>
        <taxon>Rhabditina</taxon>
        <taxon>Rhabditomorpha</taxon>
        <taxon>Rhabditoidea</taxon>
        <taxon>Rhabditidae</taxon>
        <taxon>Peloderinae</taxon>
        <taxon>Caenorhabditis</taxon>
    </lineage>
</organism>
<gene>
    <name evidence="1" type="ORF">CAUJ_LOCUS15687</name>
</gene>
<dbReference type="OrthoDB" id="410104at2759"/>
<proteinExistence type="predicted"/>
<evidence type="ECO:0008006" key="3">
    <source>
        <dbReference type="Google" id="ProtNLM"/>
    </source>
</evidence>
<dbReference type="Proteomes" id="UP000835052">
    <property type="component" value="Unassembled WGS sequence"/>
</dbReference>
<comment type="caution">
    <text evidence="1">The sequence shown here is derived from an EMBL/GenBank/DDBJ whole genome shotgun (WGS) entry which is preliminary data.</text>
</comment>
<name>A0A8S1HY33_9PELO</name>